<comment type="caution">
    <text evidence="1">The sequence shown here is derived from an EMBL/GenBank/DDBJ whole genome shotgun (WGS) entry which is preliminary data.</text>
</comment>
<reference evidence="1 2" key="1">
    <citation type="submission" date="2017-07" db="EMBL/GenBank/DDBJ databases">
        <title>Fictibacillus sp. nov. GDSW-R2A3 Genome sequencing and assembly.</title>
        <authorList>
            <person name="Mayilraj S."/>
        </authorList>
    </citation>
    <scope>NUCLEOTIDE SEQUENCE [LARGE SCALE GENOMIC DNA]</scope>
    <source>
        <strain evidence="1 2">GDSW-R2A3</strain>
    </source>
</reference>
<keyword evidence="2" id="KW-1185">Reference proteome</keyword>
<sequence length="183" mass="21204">MKKILFTSLLAVSFLSLSGYQLYEKRAKASEDMKGFIEPEPSGWVDYSKSLNEYMYYRTQAVVKNDIHILWDQYPALKDNIDLRQGVNGEKMEVDSLNEGLDLIDANYDIESYERIKVKTINENEVIALVHGSIIYTINDFGSSGGEYLIKVFLEKKDNQWIVVKTDEYTISEYKDWVKNKGK</sequence>
<gene>
    <name evidence="1" type="ORF">CGZ90_05780</name>
</gene>
<dbReference type="Proteomes" id="UP000215059">
    <property type="component" value="Unassembled WGS sequence"/>
</dbReference>
<name>A0A235FDG8_9BACL</name>
<dbReference type="EMBL" id="NOII01000001">
    <property type="protein sequence ID" value="OYD59398.1"/>
    <property type="molecule type" value="Genomic_DNA"/>
</dbReference>
<protein>
    <submittedName>
        <fullName evidence="1">Uncharacterized protein</fullName>
    </submittedName>
</protein>
<evidence type="ECO:0000313" key="2">
    <source>
        <dbReference type="Proteomes" id="UP000215059"/>
    </source>
</evidence>
<dbReference type="OrthoDB" id="2849149at2"/>
<accession>A0A235FDG8</accession>
<organism evidence="1 2">
    <name type="scientific">Fictibacillus aquaticus</name>
    <dbReference type="NCBI Taxonomy" id="2021314"/>
    <lineage>
        <taxon>Bacteria</taxon>
        <taxon>Bacillati</taxon>
        <taxon>Bacillota</taxon>
        <taxon>Bacilli</taxon>
        <taxon>Bacillales</taxon>
        <taxon>Fictibacillaceae</taxon>
        <taxon>Fictibacillus</taxon>
    </lineage>
</organism>
<dbReference type="AlphaFoldDB" id="A0A235FDG8"/>
<proteinExistence type="predicted"/>
<dbReference type="RefSeq" id="WP_094251359.1">
    <property type="nucleotide sequence ID" value="NZ_JBHLXL010000001.1"/>
</dbReference>
<evidence type="ECO:0000313" key="1">
    <source>
        <dbReference type="EMBL" id="OYD59398.1"/>
    </source>
</evidence>